<comment type="caution">
    <text evidence="2">The sequence shown here is derived from an EMBL/GenBank/DDBJ whole genome shotgun (WGS) entry which is preliminary data.</text>
</comment>
<feature type="chain" id="PRO_5017577508" evidence="1">
    <location>
        <begin position="34"/>
        <end position="303"/>
    </location>
</feature>
<dbReference type="Proteomes" id="UP000261284">
    <property type="component" value="Unassembled WGS sequence"/>
</dbReference>
<evidence type="ECO:0000256" key="1">
    <source>
        <dbReference type="SAM" id="SignalP"/>
    </source>
</evidence>
<accession>A0A3E1NDN3</accession>
<dbReference type="SUPFAM" id="SSF50993">
    <property type="entry name" value="Peptidase/esterase 'gauge' domain"/>
    <property type="match status" value="1"/>
</dbReference>
<feature type="signal peptide" evidence="1">
    <location>
        <begin position="1"/>
        <end position="33"/>
    </location>
</feature>
<organism evidence="2 3">
    <name type="scientific">Deminuibacter soli</name>
    <dbReference type="NCBI Taxonomy" id="2291815"/>
    <lineage>
        <taxon>Bacteria</taxon>
        <taxon>Pseudomonadati</taxon>
        <taxon>Bacteroidota</taxon>
        <taxon>Chitinophagia</taxon>
        <taxon>Chitinophagales</taxon>
        <taxon>Chitinophagaceae</taxon>
        <taxon>Deminuibacter</taxon>
    </lineage>
</organism>
<dbReference type="EMBL" id="QTJU01000013">
    <property type="protein sequence ID" value="RFM25878.1"/>
    <property type="molecule type" value="Genomic_DNA"/>
</dbReference>
<keyword evidence="1" id="KW-0732">Signal</keyword>
<reference evidence="2 3" key="1">
    <citation type="submission" date="2018-08" db="EMBL/GenBank/DDBJ databases">
        <title>Chitinophagaceae sp. K23C18032701, a novel bacterium isolated from forest soil.</title>
        <authorList>
            <person name="Wang C."/>
        </authorList>
    </citation>
    <scope>NUCLEOTIDE SEQUENCE [LARGE SCALE GENOMIC DNA]</scope>
    <source>
        <strain evidence="2 3">K23C18032701</strain>
    </source>
</reference>
<evidence type="ECO:0000313" key="3">
    <source>
        <dbReference type="Proteomes" id="UP000261284"/>
    </source>
</evidence>
<gene>
    <name evidence="2" type="ORF">DXN05_22405</name>
</gene>
<keyword evidence="3" id="KW-1185">Reference proteome</keyword>
<dbReference type="AlphaFoldDB" id="A0A3E1NDN3"/>
<evidence type="ECO:0000313" key="2">
    <source>
        <dbReference type="EMBL" id="RFM25878.1"/>
    </source>
</evidence>
<protein>
    <submittedName>
        <fullName evidence="2">Uncharacterized protein</fullName>
    </submittedName>
</protein>
<name>A0A3E1NDN3_9BACT</name>
<sequence>MLVLTATQYLFMRYSLLCSLCCISLFYACGQRAAYFPANTPFKSPAKVGELADKRLDEASGVAPSHIKNDYYWLHNDSGDKARVFLMKRDGSAQGVANFNELVLDCEDIASGIGYLPGTFVYLGDIGDNHAIRANITVYTFDENELFTAAQKEGKIKRYNKTVLTYPDGPRDAETLMIDPVDSLLYIVSKREKNVHIYSAPLKAIFKQSQITLQLHAQIPYTYITSGDIAANGSEVVIKNYDSVYYWKRAAHEPVYKTMQRPALRLPYRKEKQGEGICFTTSNDGFITVSEGKHTPVYFYQRK</sequence>
<proteinExistence type="predicted"/>